<reference evidence="2 3" key="1">
    <citation type="journal article" date="2016" name="Int. J. Syst. Evol. Microbiol.">
        <title>Paenibacillus damxungensis sp. nov., isolated from raw yak (Bos grunniens) milk.</title>
        <authorList>
            <person name="Wu Z."/>
            <person name="Gao C."/>
            <person name="Han J."/>
            <person name="Liu Z."/>
        </authorList>
    </citation>
    <scope>NUCLEOTIDE SEQUENCE [LARGE SCALE GENOMIC DNA]</scope>
    <source>
        <strain evidence="2 3">BD3526</strain>
        <plasmid evidence="2 3">unnamed1</plasmid>
    </source>
</reference>
<evidence type="ECO:0000313" key="2">
    <source>
        <dbReference type="EMBL" id="ARR10658.1"/>
    </source>
</evidence>
<geneLocation type="plasmid" evidence="2 3">
    <name>unnamed1</name>
</geneLocation>
<proteinExistence type="predicted"/>
<gene>
    <name evidence="2" type="ORF">AR543_p0050</name>
</gene>
<keyword evidence="1" id="KW-0472">Membrane</keyword>
<keyword evidence="1" id="KW-1133">Transmembrane helix</keyword>
<protein>
    <submittedName>
        <fullName evidence="2">Uncharacterized protein</fullName>
    </submittedName>
</protein>
<dbReference type="Proteomes" id="UP000078148">
    <property type="component" value="Plasmid unnamed1"/>
</dbReference>
<keyword evidence="3" id="KW-1185">Reference proteome</keyword>
<dbReference type="KEGG" id="pbv:AR543_p0050"/>
<organism evidence="2 3">
    <name type="scientific">Paenibacillus bovis</name>
    <dbReference type="NCBI Taxonomy" id="1616788"/>
    <lineage>
        <taxon>Bacteria</taxon>
        <taxon>Bacillati</taxon>
        <taxon>Bacillota</taxon>
        <taxon>Bacilli</taxon>
        <taxon>Bacillales</taxon>
        <taxon>Paenibacillaceae</taxon>
        <taxon>Paenibacillus</taxon>
    </lineage>
</organism>
<keyword evidence="1" id="KW-0812">Transmembrane</keyword>
<name>A0A1X9T3Z4_9BACL</name>
<evidence type="ECO:0000313" key="3">
    <source>
        <dbReference type="Proteomes" id="UP000078148"/>
    </source>
</evidence>
<evidence type="ECO:0000256" key="1">
    <source>
        <dbReference type="SAM" id="Phobius"/>
    </source>
</evidence>
<keyword evidence="2" id="KW-0614">Plasmid</keyword>
<dbReference type="AlphaFoldDB" id="A0A1X9T3Z4"/>
<accession>A0A1X9T3Z4</accession>
<feature type="transmembrane region" description="Helical" evidence="1">
    <location>
        <begin position="27"/>
        <end position="50"/>
    </location>
</feature>
<dbReference type="EMBL" id="CP021170">
    <property type="protein sequence ID" value="ARR10658.1"/>
    <property type="molecule type" value="Genomic_DNA"/>
</dbReference>
<sequence>MNGEKWDQWIVQFLKWTEERFRIAHQILWNAFLIVSIILAVLGLLLDLVIKVTSLVYLFF</sequence>